<feature type="compositionally biased region" description="Basic and acidic residues" evidence="1">
    <location>
        <begin position="143"/>
        <end position="153"/>
    </location>
</feature>
<dbReference type="GO" id="GO:0046052">
    <property type="term" value="P:UTP catabolic process"/>
    <property type="evidence" value="ECO:0007669"/>
    <property type="project" value="TreeGrafter"/>
</dbReference>
<feature type="domain" description="NTP pyrophosphohydrolase MazG-like" evidence="2">
    <location>
        <begin position="41"/>
        <end position="118"/>
    </location>
</feature>
<gene>
    <name evidence="3" type="ORF">K8W24_11465</name>
</gene>
<dbReference type="GO" id="GO:0008168">
    <property type="term" value="F:methyltransferase activity"/>
    <property type="evidence" value="ECO:0007669"/>
    <property type="project" value="UniProtKB-KW"/>
</dbReference>
<dbReference type="InterPro" id="IPR048015">
    <property type="entry name" value="NTP-PPase_MazG-like_N"/>
</dbReference>
<name>A0A921KR65_9MICO</name>
<reference evidence="3" key="1">
    <citation type="journal article" date="2021" name="PeerJ">
        <title>Extensive microbial diversity within the chicken gut microbiome revealed by metagenomics and culture.</title>
        <authorList>
            <person name="Gilroy R."/>
            <person name="Ravi A."/>
            <person name="Getino M."/>
            <person name="Pursley I."/>
            <person name="Horton D.L."/>
            <person name="Alikhan N.F."/>
            <person name="Baker D."/>
            <person name="Gharbi K."/>
            <person name="Hall N."/>
            <person name="Watson M."/>
            <person name="Adriaenssens E.M."/>
            <person name="Foster-Nyarko E."/>
            <person name="Jarju S."/>
            <person name="Secka A."/>
            <person name="Antonio M."/>
            <person name="Oren A."/>
            <person name="Chaudhuri R.R."/>
            <person name="La Ragione R."/>
            <person name="Hildebrand F."/>
            <person name="Pallen M.J."/>
        </authorList>
    </citation>
    <scope>NUCLEOTIDE SEQUENCE</scope>
    <source>
        <strain evidence="3">1647</strain>
    </source>
</reference>
<reference evidence="3" key="2">
    <citation type="submission" date="2021-09" db="EMBL/GenBank/DDBJ databases">
        <authorList>
            <person name="Gilroy R."/>
        </authorList>
    </citation>
    <scope>NUCLEOTIDE SEQUENCE</scope>
    <source>
        <strain evidence="3">1647</strain>
    </source>
</reference>
<dbReference type="PANTHER" id="PTHR30522:SF0">
    <property type="entry name" value="NUCLEOSIDE TRIPHOSPHATE PYROPHOSPHOHYDROLASE"/>
    <property type="match status" value="1"/>
</dbReference>
<dbReference type="Proteomes" id="UP000775129">
    <property type="component" value="Unassembled WGS sequence"/>
</dbReference>
<dbReference type="Gene3D" id="1.10.287.1080">
    <property type="entry name" value="MazG-like"/>
    <property type="match status" value="2"/>
</dbReference>
<evidence type="ECO:0000259" key="2">
    <source>
        <dbReference type="Pfam" id="PF03819"/>
    </source>
</evidence>
<evidence type="ECO:0000256" key="1">
    <source>
        <dbReference type="SAM" id="MobiDB-lite"/>
    </source>
</evidence>
<dbReference type="EMBL" id="DYWO01000347">
    <property type="protein sequence ID" value="HJF50392.1"/>
    <property type="molecule type" value="Genomic_DNA"/>
</dbReference>
<dbReference type="AlphaFoldDB" id="A0A921KR65"/>
<sequence length="259" mass="27819">MSTAQRPDPTDPAPRGSALLRAVEVMEALRAPSGDAWTHRQTHASLARYLLEETHEVLEVIDDPSGHGPGALPDELGDLLFQILFHARVGQEEEPAWDVDDVARSFVAKMERRNPHVFGDAPEQALEDPADVEQIIAQWHAVKAQEKQEKQQDQQEQGSSGAAPTRPRGWAEGIPAELPALQTAAKIVHRARSAGGLEQLLAAADAAASAEDAGDWGGDLGRALLDLVVAAEGRDDDPETALRALLARTVRELEQGTGA</sequence>
<dbReference type="GO" id="GO:0006203">
    <property type="term" value="P:dGTP catabolic process"/>
    <property type="evidence" value="ECO:0007669"/>
    <property type="project" value="TreeGrafter"/>
</dbReference>
<dbReference type="CDD" id="cd11528">
    <property type="entry name" value="NTP-PPase_MazG_Nterm"/>
    <property type="match status" value="1"/>
</dbReference>
<dbReference type="SUPFAM" id="SSF101386">
    <property type="entry name" value="all-alpha NTP pyrophosphatases"/>
    <property type="match status" value="1"/>
</dbReference>
<dbReference type="Pfam" id="PF03819">
    <property type="entry name" value="MazG"/>
    <property type="match status" value="1"/>
</dbReference>
<proteinExistence type="predicted"/>
<dbReference type="GO" id="GO:0046047">
    <property type="term" value="P:TTP catabolic process"/>
    <property type="evidence" value="ECO:0007669"/>
    <property type="project" value="TreeGrafter"/>
</dbReference>
<dbReference type="GO" id="GO:0047429">
    <property type="term" value="F:nucleoside triphosphate diphosphatase activity"/>
    <property type="evidence" value="ECO:0007669"/>
    <property type="project" value="TreeGrafter"/>
</dbReference>
<dbReference type="GO" id="GO:0046076">
    <property type="term" value="P:dTTP catabolic process"/>
    <property type="evidence" value="ECO:0007669"/>
    <property type="project" value="TreeGrafter"/>
</dbReference>
<comment type="caution">
    <text evidence="3">The sequence shown here is derived from an EMBL/GenBank/DDBJ whole genome shotgun (WGS) entry which is preliminary data.</text>
</comment>
<feature type="region of interest" description="Disordered" evidence="1">
    <location>
        <begin position="142"/>
        <end position="171"/>
    </location>
</feature>
<dbReference type="InterPro" id="IPR011551">
    <property type="entry name" value="NTP_PyrPHydrolase_MazG"/>
</dbReference>
<organism evidence="3 4">
    <name type="scientific">Brachybacterium paraconglomeratum</name>
    <dbReference type="NCBI Taxonomy" id="173362"/>
    <lineage>
        <taxon>Bacteria</taxon>
        <taxon>Bacillati</taxon>
        <taxon>Actinomycetota</taxon>
        <taxon>Actinomycetes</taxon>
        <taxon>Micrococcales</taxon>
        <taxon>Dermabacteraceae</taxon>
        <taxon>Brachybacterium</taxon>
    </lineage>
</organism>
<keyword evidence="3" id="KW-0489">Methyltransferase</keyword>
<dbReference type="GO" id="GO:0032259">
    <property type="term" value="P:methylation"/>
    <property type="evidence" value="ECO:0007669"/>
    <property type="project" value="UniProtKB-KW"/>
</dbReference>
<dbReference type="InterPro" id="IPR004518">
    <property type="entry name" value="MazG-like_dom"/>
</dbReference>
<dbReference type="PANTHER" id="PTHR30522">
    <property type="entry name" value="NUCLEOSIDE TRIPHOSPHATE PYROPHOSPHOHYDROLASE"/>
    <property type="match status" value="1"/>
</dbReference>
<accession>A0A921KR65</accession>
<evidence type="ECO:0000313" key="3">
    <source>
        <dbReference type="EMBL" id="HJF50392.1"/>
    </source>
</evidence>
<keyword evidence="3" id="KW-0808">Transferase</keyword>
<protein>
    <submittedName>
        <fullName evidence="3">Tetrapyrrole methyltransferase</fullName>
    </submittedName>
</protein>
<dbReference type="GO" id="GO:0046081">
    <property type="term" value="P:dUTP catabolic process"/>
    <property type="evidence" value="ECO:0007669"/>
    <property type="project" value="TreeGrafter"/>
</dbReference>
<dbReference type="GO" id="GO:0046061">
    <property type="term" value="P:dATP catabolic process"/>
    <property type="evidence" value="ECO:0007669"/>
    <property type="project" value="TreeGrafter"/>
</dbReference>
<evidence type="ECO:0000313" key="4">
    <source>
        <dbReference type="Proteomes" id="UP000775129"/>
    </source>
</evidence>